<dbReference type="PANTHER" id="PTHR36871">
    <property type="entry name" value="COILED-COIL DOMAIN-CONTAINING PROTEIN 190"/>
    <property type="match status" value="1"/>
</dbReference>
<comment type="caution">
    <text evidence="3">The sequence shown here is derived from an EMBL/GenBank/DDBJ whole genome shotgun (WGS) entry which is preliminary data.</text>
</comment>
<evidence type="ECO:0000313" key="3">
    <source>
        <dbReference type="EMBL" id="KAL2771375.1"/>
    </source>
</evidence>
<feature type="non-terminal residue" evidence="3">
    <location>
        <position position="301"/>
    </location>
</feature>
<feature type="compositionally biased region" description="Basic and acidic residues" evidence="2">
    <location>
        <begin position="128"/>
        <end position="137"/>
    </location>
</feature>
<feature type="region of interest" description="Disordered" evidence="2">
    <location>
        <begin position="277"/>
        <end position="301"/>
    </location>
</feature>
<feature type="coiled-coil region" evidence="1">
    <location>
        <begin position="18"/>
        <end position="66"/>
    </location>
</feature>
<feature type="compositionally biased region" description="Basic and acidic residues" evidence="2">
    <location>
        <begin position="150"/>
        <end position="161"/>
    </location>
</feature>
<protein>
    <submittedName>
        <fullName evidence="3">Coiled-coil domain-containing protein 190 isoform 2</fullName>
    </submittedName>
</protein>
<dbReference type="EMBL" id="JBFSEQ010000007">
    <property type="protein sequence ID" value="KAL2771375.1"/>
    <property type="molecule type" value="Genomic_DNA"/>
</dbReference>
<evidence type="ECO:0000256" key="1">
    <source>
        <dbReference type="SAM" id="Coils"/>
    </source>
</evidence>
<sequence>MERHMVRGPLYKHFDLERKNAKQAEARLSQRLQRLEDIRLYHMKLLTREQRQLQKELQRLQQADIMKKKFSSYFGNGNQKRPEDVLMFSQQGQKRRVPQANKIRALATSVTQEIYKTKSQMLPLHHSGLKDPMKSKEPPPSQNDRTASFMEEKPQAQEKDSMNSPKSINSNKGTSVLCQDQEVSTNTIEQGPGSSPAGDSRMPHADEIRSKDVNLKPGGDAEKQIPPNPTECAGSFEGEFTKPTFIELFAKAKNAHYLRHRVPPESERLLSIGEIFGHGESSPSRAGSERGNGAFQVASSL</sequence>
<organism evidence="3 4">
    <name type="scientific">Daubentonia madagascariensis</name>
    <name type="common">Aye-aye</name>
    <name type="synonym">Sciurus madagascariensis</name>
    <dbReference type="NCBI Taxonomy" id="31869"/>
    <lineage>
        <taxon>Eukaryota</taxon>
        <taxon>Metazoa</taxon>
        <taxon>Chordata</taxon>
        <taxon>Craniata</taxon>
        <taxon>Vertebrata</taxon>
        <taxon>Euteleostomi</taxon>
        <taxon>Mammalia</taxon>
        <taxon>Eutheria</taxon>
        <taxon>Euarchontoglires</taxon>
        <taxon>Primates</taxon>
        <taxon>Strepsirrhini</taxon>
        <taxon>Chiromyiformes</taxon>
        <taxon>Daubentoniidae</taxon>
        <taxon>Daubentonia</taxon>
    </lineage>
</organism>
<dbReference type="AlphaFoldDB" id="A0ABD2DX66"/>
<name>A0ABD2DX66_DAUMA</name>
<feature type="compositionally biased region" description="Basic and acidic residues" evidence="2">
    <location>
        <begin position="211"/>
        <end position="223"/>
    </location>
</feature>
<dbReference type="PANTHER" id="PTHR36871:SF1">
    <property type="entry name" value="COILED-COIL DOMAIN-CONTAINING PROTEIN 190"/>
    <property type="match status" value="1"/>
</dbReference>
<keyword evidence="4" id="KW-1185">Reference proteome</keyword>
<feature type="compositionally biased region" description="Polar residues" evidence="2">
    <location>
        <begin position="162"/>
        <end position="173"/>
    </location>
</feature>
<feature type="region of interest" description="Disordered" evidence="2">
    <location>
        <begin position="211"/>
        <end position="236"/>
    </location>
</feature>
<feature type="region of interest" description="Disordered" evidence="2">
    <location>
        <begin position="185"/>
        <end position="204"/>
    </location>
</feature>
<dbReference type="InterPro" id="IPR031525">
    <property type="entry name" value="CC190"/>
</dbReference>
<keyword evidence="1" id="KW-0175">Coiled coil</keyword>
<reference evidence="3 4" key="1">
    <citation type="journal article" date="2024" name="G3 (Bethesda)">
        <title>A hybrid genome assembly of the endangered aye-aye (Daubentonia madagascariensis).</title>
        <authorList>
            <person name="Versoza C.J."/>
            <person name="Pfeifer S.P."/>
        </authorList>
    </citation>
    <scope>NUCLEOTIDE SEQUENCE [LARGE SCALE GENOMIC DNA]</scope>
    <source>
        <strain evidence="3">6821</strain>
    </source>
</reference>
<evidence type="ECO:0000256" key="2">
    <source>
        <dbReference type="SAM" id="MobiDB-lite"/>
    </source>
</evidence>
<evidence type="ECO:0000313" key="4">
    <source>
        <dbReference type="Proteomes" id="UP001610411"/>
    </source>
</evidence>
<dbReference type="Pfam" id="PF15768">
    <property type="entry name" value="CC190"/>
    <property type="match status" value="1"/>
</dbReference>
<proteinExistence type="predicted"/>
<feature type="region of interest" description="Disordered" evidence="2">
    <location>
        <begin position="119"/>
        <end position="173"/>
    </location>
</feature>
<accession>A0ABD2DX66</accession>
<dbReference type="Proteomes" id="UP001610411">
    <property type="component" value="Unassembled WGS sequence"/>
</dbReference>
<gene>
    <name evidence="3" type="ORF">WCI35_019591</name>
</gene>